<evidence type="ECO:0000256" key="3">
    <source>
        <dbReference type="ARBA" id="ARBA00004496"/>
    </source>
</evidence>
<evidence type="ECO:0000256" key="11">
    <source>
        <dbReference type="ARBA" id="ARBA00022801"/>
    </source>
</evidence>
<dbReference type="HAMAP" id="MF_01021">
    <property type="entry name" value="HisI"/>
    <property type="match status" value="1"/>
</dbReference>
<comment type="pathway">
    <text evidence="4 15">Amino-acid biosynthesis; L-histidine biosynthesis; L-histidine from 5-phospho-alpha-D-ribose 1-diphosphate: step 3/9.</text>
</comment>
<dbReference type="InterPro" id="IPR021130">
    <property type="entry name" value="PRib-ATP_PPHydrolase-like"/>
</dbReference>
<evidence type="ECO:0000256" key="5">
    <source>
        <dbReference type="ARBA" id="ARBA00005204"/>
    </source>
</evidence>
<comment type="subcellular location">
    <subcellularLocation>
        <location evidence="3 15">Cytoplasm</location>
    </subcellularLocation>
</comment>
<keyword evidence="13 15" id="KW-0368">Histidine biosynthesis</keyword>
<reference evidence="17 18" key="1">
    <citation type="journal article" date="2009" name="PLoS ONE">
        <title>Genome analysis of the anaerobic thermohalophilic bacterium Halothermothrix orenii.</title>
        <authorList>
            <person name="Mavromatis K."/>
            <person name="Ivanova N."/>
            <person name="Anderson I."/>
            <person name="Lykidis A."/>
            <person name="Hooper S.D."/>
            <person name="Sun H."/>
            <person name="Kunin V."/>
            <person name="Lapidus A."/>
            <person name="Hugenholtz P."/>
            <person name="Patel B."/>
            <person name="Kyrpides N.C."/>
        </authorList>
    </citation>
    <scope>NUCLEOTIDE SEQUENCE [LARGE SCALE GENOMIC DNA]</scope>
    <source>
        <strain evidence="18">H 168 / OCM 544 / DSM 9562</strain>
    </source>
</reference>
<dbReference type="AlphaFoldDB" id="B8D117"/>
<dbReference type="HAMAP" id="MF_01019">
    <property type="entry name" value="HisIE"/>
    <property type="match status" value="1"/>
</dbReference>
<feature type="region of interest" description="Phosphoribosyl-AMP cyclohydrolase" evidence="15">
    <location>
        <begin position="1"/>
        <end position="124"/>
    </location>
</feature>
<evidence type="ECO:0000256" key="7">
    <source>
        <dbReference type="ARBA" id="ARBA00008299"/>
    </source>
</evidence>
<name>B8D117_HALOH</name>
<dbReference type="Proteomes" id="UP000000719">
    <property type="component" value="Chromosome"/>
</dbReference>
<keyword evidence="8 15" id="KW-0963">Cytoplasm</keyword>
<protein>
    <recommendedName>
        <fullName evidence="15">Histidine biosynthesis bifunctional protein HisIE</fullName>
    </recommendedName>
    <domain>
        <recommendedName>
            <fullName evidence="15">Phosphoribosyl-AMP cyclohydrolase</fullName>
            <shortName evidence="15">PRA-CH</shortName>
            <ecNumber evidence="15">3.5.4.19</ecNumber>
        </recommendedName>
    </domain>
    <domain>
        <recommendedName>
            <fullName evidence="15">Phosphoribosyl-ATP pyrophosphatase</fullName>
            <shortName evidence="15">PRA-PH</shortName>
            <ecNumber evidence="15">3.6.1.31</ecNumber>
        </recommendedName>
    </domain>
</protein>
<dbReference type="OrthoDB" id="9795769at2"/>
<dbReference type="NCBIfam" id="NF002747">
    <property type="entry name" value="PRK02759.1"/>
    <property type="match status" value="1"/>
</dbReference>
<evidence type="ECO:0000313" key="17">
    <source>
        <dbReference type="EMBL" id="ACL68986.1"/>
    </source>
</evidence>
<dbReference type="KEGG" id="hor:Hore_02250"/>
<feature type="region of interest" description="Phosphoribosyl-ATP pyrophosphohydrolase" evidence="15">
    <location>
        <begin position="125"/>
        <end position="214"/>
    </location>
</feature>
<dbReference type="SUPFAM" id="SSF101386">
    <property type="entry name" value="all-alpha NTP pyrophosphatases"/>
    <property type="match status" value="1"/>
</dbReference>
<evidence type="ECO:0000313" key="18">
    <source>
        <dbReference type="Proteomes" id="UP000000719"/>
    </source>
</evidence>
<evidence type="ECO:0000256" key="2">
    <source>
        <dbReference type="ARBA" id="ARBA00001460"/>
    </source>
</evidence>
<evidence type="ECO:0000256" key="8">
    <source>
        <dbReference type="ARBA" id="ARBA00022490"/>
    </source>
</evidence>
<evidence type="ECO:0000256" key="13">
    <source>
        <dbReference type="ARBA" id="ARBA00023102"/>
    </source>
</evidence>
<dbReference type="NCBIfam" id="TIGR03188">
    <property type="entry name" value="histidine_hisI"/>
    <property type="match status" value="1"/>
</dbReference>
<dbReference type="NCBIfam" id="NF000768">
    <property type="entry name" value="PRK00051.1"/>
    <property type="match status" value="1"/>
</dbReference>
<comment type="catalytic activity">
    <reaction evidence="2 15">
        <text>1-(5-phospho-beta-D-ribosyl)-ATP + H2O = 1-(5-phospho-beta-D-ribosyl)-5'-AMP + diphosphate + H(+)</text>
        <dbReference type="Rhea" id="RHEA:22828"/>
        <dbReference type="ChEBI" id="CHEBI:15377"/>
        <dbReference type="ChEBI" id="CHEBI:15378"/>
        <dbReference type="ChEBI" id="CHEBI:33019"/>
        <dbReference type="ChEBI" id="CHEBI:59457"/>
        <dbReference type="ChEBI" id="CHEBI:73183"/>
        <dbReference type="EC" id="3.6.1.31"/>
    </reaction>
</comment>
<dbReference type="RefSeq" id="WP_012635184.1">
    <property type="nucleotide sequence ID" value="NC_011899.1"/>
</dbReference>
<evidence type="ECO:0000256" key="14">
    <source>
        <dbReference type="ARBA" id="ARBA00023268"/>
    </source>
</evidence>
<evidence type="ECO:0000256" key="6">
    <source>
        <dbReference type="ARBA" id="ARBA00007731"/>
    </source>
</evidence>
<keyword evidence="9 15" id="KW-0028">Amino-acid biosynthesis</keyword>
<keyword evidence="18" id="KW-1185">Reference proteome</keyword>
<dbReference type="Pfam" id="PF01502">
    <property type="entry name" value="PRA-CH"/>
    <property type="match status" value="1"/>
</dbReference>
<dbReference type="InterPro" id="IPR002496">
    <property type="entry name" value="PRib_AMP_CycHydrolase_dom"/>
</dbReference>
<dbReference type="eggNOG" id="COG0139">
    <property type="taxonomic scope" value="Bacteria"/>
</dbReference>
<dbReference type="InterPro" id="IPR038019">
    <property type="entry name" value="PRib_AMP_CycHydrolase_sf"/>
</dbReference>
<dbReference type="HOGENOM" id="CLU_048577_3_1_9"/>
<evidence type="ECO:0000256" key="12">
    <source>
        <dbReference type="ARBA" id="ARBA00022840"/>
    </source>
</evidence>
<comment type="pathway">
    <text evidence="5 15">Amino-acid biosynthesis; L-histidine biosynthesis; L-histidine from 5-phospho-alpha-D-ribose 1-diphosphate: step 2/9.</text>
</comment>
<evidence type="ECO:0000256" key="15">
    <source>
        <dbReference type="HAMAP-Rule" id="MF_01019"/>
    </source>
</evidence>
<evidence type="ECO:0000256" key="9">
    <source>
        <dbReference type="ARBA" id="ARBA00022605"/>
    </source>
</evidence>
<evidence type="ECO:0000256" key="4">
    <source>
        <dbReference type="ARBA" id="ARBA00005169"/>
    </source>
</evidence>
<dbReference type="STRING" id="373903.Hore_02250"/>
<accession>B8D117</accession>
<dbReference type="eggNOG" id="COG0140">
    <property type="taxonomic scope" value="Bacteria"/>
</dbReference>
<dbReference type="GO" id="GO:0005737">
    <property type="term" value="C:cytoplasm"/>
    <property type="evidence" value="ECO:0007669"/>
    <property type="project" value="UniProtKB-SubCell"/>
</dbReference>
<dbReference type="InterPro" id="IPR023019">
    <property type="entry name" value="His_synth_HisIE"/>
</dbReference>
<proteinExistence type="inferred from homology"/>
<keyword evidence="11 15" id="KW-0378">Hydrolase</keyword>
<dbReference type="Pfam" id="PF01503">
    <property type="entry name" value="PRA-PH"/>
    <property type="match status" value="1"/>
</dbReference>
<dbReference type="FunFam" id="3.10.20.810:FF:000001">
    <property type="entry name" value="Histidine biosynthesis bifunctional protein HisIE"/>
    <property type="match status" value="1"/>
</dbReference>
<dbReference type="UniPathway" id="UPA00031">
    <property type="reaction ID" value="UER00007"/>
</dbReference>
<dbReference type="SUPFAM" id="SSF141734">
    <property type="entry name" value="HisI-like"/>
    <property type="match status" value="1"/>
</dbReference>
<feature type="domain" description="Phosphoribosyl-AMP cyclohydrolase" evidence="16">
    <location>
        <begin position="30"/>
        <end position="103"/>
    </location>
</feature>
<dbReference type="PANTHER" id="PTHR42945">
    <property type="entry name" value="HISTIDINE BIOSYNTHESIS BIFUNCTIONAL PROTEIN"/>
    <property type="match status" value="1"/>
</dbReference>
<dbReference type="CDD" id="cd11534">
    <property type="entry name" value="NTP-PPase_HisIE_like"/>
    <property type="match status" value="1"/>
</dbReference>
<keyword evidence="14 15" id="KW-0511">Multifunctional enzyme</keyword>
<organism evidence="17 18">
    <name type="scientific">Halothermothrix orenii (strain H 168 / OCM 544 / DSM 9562)</name>
    <dbReference type="NCBI Taxonomy" id="373903"/>
    <lineage>
        <taxon>Bacteria</taxon>
        <taxon>Bacillati</taxon>
        <taxon>Bacillota</taxon>
        <taxon>Clostridia</taxon>
        <taxon>Halanaerobiales</taxon>
        <taxon>Halothermotrichaceae</taxon>
        <taxon>Halothermothrix</taxon>
    </lineage>
</organism>
<comment type="catalytic activity">
    <reaction evidence="1 15">
        <text>1-(5-phospho-beta-D-ribosyl)-5'-AMP + H2O = 1-(5-phospho-beta-D-ribosyl)-5-[(5-phospho-beta-D-ribosylamino)methylideneamino]imidazole-4-carboxamide</text>
        <dbReference type="Rhea" id="RHEA:20049"/>
        <dbReference type="ChEBI" id="CHEBI:15377"/>
        <dbReference type="ChEBI" id="CHEBI:58435"/>
        <dbReference type="ChEBI" id="CHEBI:59457"/>
        <dbReference type="EC" id="3.5.4.19"/>
    </reaction>
</comment>
<dbReference type="GO" id="GO:0004636">
    <property type="term" value="F:phosphoribosyl-ATP diphosphatase activity"/>
    <property type="evidence" value="ECO:0007669"/>
    <property type="project" value="UniProtKB-UniRule"/>
</dbReference>
<dbReference type="PANTHER" id="PTHR42945:SF1">
    <property type="entry name" value="HISTIDINE BIOSYNTHESIS BIFUNCTIONAL PROTEIN HIS7"/>
    <property type="match status" value="1"/>
</dbReference>
<dbReference type="EC" id="3.5.4.19" evidence="15"/>
<dbReference type="Gene3D" id="3.10.20.810">
    <property type="entry name" value="Phosphoribosyl-AMP cyclohydrolase"/>
    <property type="match status" value="1"/>
</dbReference>
<dbReference type="GO" id="GO:0005524">
    <property type="term" value="F:ATP binding"/>
    <property type="evidence" value="ECO:0007669"/>
    <property type="project" value="UniProtKB-KW"/>
</dbReference>
<gene>
    <name evidence="15" type="primary">hisI</name>
    <name evidence="15" type="synonym">hisIE</name>
    <name evidence="17" type="ordered locus">Hore_02250</name>
</gene>
<sequence>MKVDLENLNFDDRGLIPAVLQDVESRKVLMVAYMNREALVRTLETGKAWFYSRSRQKLWLKGETSGNYQLVKEIRIDCDSDTLLVLVKPEGPACHTGHESCFYRNILTEKGRDQGRKHLIDLDFIKRLFELIKDRKINPTPGSYTSYLFREGIDKVCKKIGEEAAEVIIGAKNKSKQEVIYESADLIYHLLVLMVIMDTTPGEVINELKKRHKE</sequence>
<dbReference type="EMBL" id="CP001098">
    <property type="protein sequence ID" value="ACL68986.1"/>
    <property type="molecule type" value="Genomic_DNA"/>
</dbReference>
<dbReference type="InterPro" id="IPR026660">
    <property type="entry name" value="PRA-CH"/>
</dbReference>
<dbReference type="GO" id="GO:0004635">
    <property type="term" value="F:phosphoribosyl-AMP cyclohydrolase activity"/>
    <property type="evidence" value="ECO:0007669"/>
    <property type="project" value="UniProtKB-UniRule"/>
</dbReference>
<evidence type="ECO:0000259" key="16">
    <source>
        <dbReference type="Pfam" id="PF01502"/>
    </source>
</evidence>
<dbReference type="Gene3D" id="1.10.287.1080">
    <property type="entry name" value="MazG-like"/>
    <property type="match status" value="1"/>
</dbReference>
<dbReference type="InterPro" id="IPR008179">
    <property type="entry name" value="HisE"/>
</dbReference>
<evidence type="ECO:0000256" key="1">
    <source>
        <dbReference type="ARBA" id="ARBA00000024"/>
    </source>
</evidence>
<dbReference type="GO" id="GO:0000105">
    <property type="term" value="P:L-histidine biosynthetic process"/>
    <property type="evidence" value="ECO:0007669"/>
    <property type="project" value="UniProtKB-UniRule"/>
</dbReference>
<dbReference type="EC" id="3.6.1.31" evidence="15"/>
<comment type="similarity">
    <text evidence="7 15">In the N-terminal section; belongs to the PRA-CH family.</text>
</comment>
<keyword evidence="12 15" id="KW-0067">ATP-binding</keyword>
<dbReference type="HAMAP" id="MF_01020">
    <property type="entry name" value="HisE"/>
    <property type="match status" value="1"/>
</dbReference>
<evidence type="ECO:0000256" key="10">
    <source>
        <dbReference type="ARBA" id="ARBA00022741"/>
    </source>
</evidence>
<keyword evidence="10 15" id="KW-0547">Nucleotide-binding</keyword>
<comment type="similarity">
    <text evidence="6 15">In the C-terminal section; belongs to the PRA-PH family.</text>
</comment>